<evidence type="ECO:0000259" key="1">
    <source>
        <dbReference type="Pfam" id="PF00534"/>
    </source>
</evidence>
<sequence length="341" mass="38963">MKILFYCPSFYPKTGGLENVASYLAKGLAHLGLEIRLITTTPLINNIPELDVNYSIIRSNKKSVLFKNYLWCDIFFHHNVSLNGIWPYLFWPLKKWVVLHHLTYYNHQKITFIEQVKRQLSRFAFNISCSSFVNSTLPKSGKVIFNAFDENVFFNKWGVRVPYSIAFLGRLVSDKGCDLLINSFGEICKQFPEKYLTLNIIGEGPDLDFLKEKVSENNLYQQVTFKGKLTGKSLNDELNLNQIMAIPSIWEEPFGIVCLEAIASSCIPVYSRGGGLVEAAGLIGKGFISGNQNSLTITLIEVIQEYEKFLHKLNLLKTEHLKKFNQAQILDEFRKTLQSLI</sequence>
<dbReference type="Gene3D" id="3.40.50.2000">
    <property type="entry name" value="Glycogen Phosphorylase B"/>
    <property type="match status" value="2"/>
</dbReference>
<dbReference type="InterPro" id="IPR001296">
    <property type="entry name" value="Glyco_trans_1"/>
</dbReference>
<accession>A0A179DCU1</accession>
<dbReference type="CDD" id="cd03801">
    <property type="entry name" value="GT4_PimA-like"/>
    <property type="match status" value="1"/>
</dbReference>
<dbReference type="Pfam" id="PF00534">
    <property type="entry name" value="Glycos_transf_1"/>
    <property type="match status" value="1"/>
</dbReference>
<evidence type="ECO:0000313" key="2">
    <source>
        <dbReference type="EMBL" id="OAQ38592.1"/>
    </source>
</evidence>
<dbReference type="AlphaFoldDB" id="A0A179DCU1"/>
<reference evidence="2 3" key="1">
    <citation type="submission" date="2016-04" db="EMBL/GenBank/DDBJ databases">
        <authorList>
            <person name="Evans L.H."/>
            <person name="Alamgir A."/>
            <person name="Owens N."/>
            <person name="Weber N.D."/>
            <person name="Virtaneva K."/>
            <person name="Barbian K."/>
            <person name="Babar A."/>
            <person name="Rosenke K."/>
        </authorList>
    </citation>
    <scope>NUCLEOTIDE SEQUENCE [LARGE SCALE GENOMIC DNA]</scope>
    <source>
        <strain evidence="2 3">CCM 8644</strain>
    </source>
</reference>
<protein>
    <recommendedName>
        <fullName evidence="1">Glycosyl transferase family 1 domain-containing protein</fullName>
    </recommendedName>
</protein>
<dbReference type="SUPFAM" id="SSF53756">
    <property type="entry name" value="UDP-Glycosyltransferase/glycogen phosphorylase"/>
    <property type="match status" value="1"/>
</dbReference>
<feature type="domain" description="Glycosyl transferase family 1" evidence="1">
    <location>
        <begin position="164"/>
        <end position="292"/>
    </location>
</feature>
<dbReference type="STRING" id="1826909.A5893_14355"/>
<dbReference type="GO" id="GO:0016757">
    <property type="term" value="F:glycosyltransferase activity"/>
    <property type="evidence" value="ECO:0007669"/>
    <property type="project" value="InterPro"/>
</dbReference>
<keyword evidence="3" id="KW-1185">Reference proteome</keyword>
<dbReference type="Proteomes" id="UP000078459">
    <property type="component" value="Unassembled WGS sequence"/>
</dbReference>
<dbReference type="PANTHER" id="PTHR45871:SF1">
    <property type="entry name" value="PHOSPHATIDYLINOSITOL N-ACETYLGLUCOSAMINYLTRANSFERASE SUBUNIT A"/>
    <property type="match status" value="1"/>
</dbReference>
<reference evidence="2 3" key="2">
    <citation type="submission" date="2016-06" db="EMBL/GenBank/DDBJ databases">
        <title>Pedobacter psychrophilus sp. nov., isolated from Antarctic fragmentary rock.</title>
        <authorList>
            <person name="Svec P."/>
        </authorList>
    </citation>
    <scope>NUCLEOTIDE SEQUENCE [LARGE SCALE GENOMIC DNA]</scope>
    <source>
        <strain evidence="2 3">CCM 8644</strain>
    </source>
</reference>
<gene>
    <name evidence="2" type="ORF">A5893_14355</name>
</gene>
<dbReference type="RefSeq" id="WP_068823364.1">
    <property type="nucleotide sequence ID" value="NZ_LWHJ01000030.1"/>
</dbReference>
<dbReference type="EMBL" id="LWHJ01000030">
    <property type="protein sequence ID" value="OAQ38592.1"/>
    <property type="molecule type" value="Genomic_DNA"/>
</dbReference>
<evidence type="ECO:0000313" key="3">
    <source>
        <dbReference type="Proteomes" id="UP000078459"/>
    </source>
</evidence>
<organism evidence="2 3">
    <name type="scientific">Pedobacter psychrophilus</name>
    <dbReference type="NCBI Taxonomy" id="1826909"/>
    <lineage>
        <taxon>Bacteria</taxon>
        <taxon>Pseudomonadati</taxon>
        <taxon>Bacteroidota</taxon>
        <taxon>Sphingobacteriia</taxon>
        <taxon>Sphingobacteriales</taxon>
        <taxon>Sphingobacteriaceae</taxon>
        <taxon>Pedobacter</taxon>
    </lineage>
</organism>
<dbReference type="PANTHER" id="PTHR45871">
    <property type="entry name" value="N-ACETYLGLUCOSAMINYL-PHOSPHATIDYLINOSITOL BIOSYNTHETIC PROTEIN"/>
    <property type="match status" value="1"/>
</dbReference>
<comment type="caution">
    <text evidence="2">The sequence shown here is derived from an EMBL/GenBank/DDBJ whole genome shotgun (WGS) entry which is preliminary data.</text>
</comment>
<proteinExistence type="predicted"/>
<name>A0A179DCU1_9SPHI</name>
<dbReference type="OrthoDB" id="9787111at2"/>